<protein>
    <submittedName>
        <fullName evidence="6">PspC domain-containing protein</fullName>
    </submittedName>
</protein>
<evidence type="ECO:0000256" key="1">
    <source>
        <dbReference type="ARBA" id="ARBA00004162"/>
    </source>
</evidence>
<evidence type="ECO:0000256" key="3">
    <source>
        <dbReference type="ARBA" id="ARBA00022692"/>
    </source>
</evidence>
<evidence type="ECO:0000256" key="2">
    <source>
        <dbReference type="ARBA" id="ARBA00022475"/>
    </source>
</evidence>
<keyword evidence="5" id="KW-0472">Membrane</keyword>
<dbReference type="PANTHER" id="PTHR33885:SF3">
    <property type="entry name" value="PHAGE SHOCK PROTEIN C"/>
    <property type="match status" value="1"/>
</dbReference>
<keyword evidence="3" id="KW-0812">Transmembrane</keyword>
<dbReference type="InterPro" id="IPR007168">
    <property type="entry name" value="Phageshock_PspC_N"/>
</dbReference>
<reference evidence="6 7" key="1">
    <citation type="submission" date="2018-08" db="EMBL/GenBank/DDBJ databases">
        <title>Lysobacter soli KCTC 22011, whole genome shotgun sequence.</title>
        <authorList>
            <person name="Zhang X."/>
            <person name="Feng G."/>
            <person name="Zhu H."/>
        </authorList>
    </citation>
    <scope>NUCLEOTIDE SEQUENCE [LARGE SCALE GENOMIC DNA]</scope>
    <source>
        <strain evidence="6 7">KCTC 22011</strain>
    </source>
</reference>
<dbReference type="PANTHER" id="PTHR33885">
    <property type="entry name" value="PHAGE SHOCK PROTEIN C"/>
    <property type="match status" value="1"/>
</dbReference>
<evidence type="ECO:0000313" key="6">
    <source>
        <dbReference type="EMBL" id="RDY69416.1"/>
    </source>
</evidence>
<evidence type="ECO:0000313" key="7">
    <source>
        <dbReference type="Proteomes" id="UP000256829"/>
    </source>
</evidence>
<dbReference type="AlphaFoldDB" id="A0A3D8VJ74"/>
<dbReference type="EMBL" id="QTJR01000001">
    <property type="protein sequence ID" value="RDY69416.1"/>
    <property type="molecule type" value="Genomic_DNA"/>
</dbReference>
<dbReference type="OrthoDB" id="7359894at2"/>
<gene>
    <name evidence="6" type="ORF">DX912_01220</name>
</gene>
<evidence type="ECO:0000256" key="5">
    <source>
        <dbReference type="ARBA" id="ARBA00023136"/>
    </source>
</evidence>
<keyword evidence="7" id="KW-1185">Reference proteome</keyword>
<dbReference type="Pfam" id="PF04024">
    <property type="entry name" value="PspC"/>
    <property type="match status" value="1"/>
</dbReference>
<evidence type="ECO:0000256" key="4">
    <source>
        <dbReference type="ARBA" id="ARBA00022989"/>
    </source>
</evidence>
<accession>A0A3D8VJ74</accession>
<comment type="subcellular location">
    <subcellularLocation>
        <location evidence="1">Cell membrane</location>
        <topology evidence="1">Single-pass membrane protein</topology>
    </subcellularLocation>
</comment>
<dbReference type="RefSeq" id="WP_115840635.1">
    <property type="nucleotide sequence ID" value="NZ_CP046603.1"/>
</dbReference>
<organism evidence="6 7">
    <name type="scientific">Lysobacter soli</name>
    <dbReference type="NCBI Taxonomy" id="453783"/>
    <lineage>
        <taxon>Bacteria</taxon>
        <taxon>Pseudomonadati</taxon>
        <taxon>Pseudomonadota</taxon>
        <taxon>Gammaproteobacteria</taxon>
        <taxon>Lysobacterales</taxon>
        <taxon>Lysobacteraceae</taxon>
        <taxon>Lysobacter</taxon>
    </lineage>
</organism>
<dbReference type="Proteomes" id="UP000256829">
    <property type="component" value="Unassembled WGS sequence"/>
</dbReference>
<keyword evidence="4" id="KW-1133">Transmembrane helix</keyword>
<sequence length="65" mass="7185">MNVTRTLTRSRHDRMIAGVLGGIARRFGWNSTLTRVLFVLVSIASAAFPGALVYLILWLLIPEGD</sequence>
<name>A0A3D8VJ74_9GAMM</name>
<proteinExistence type="predicted"/>
<dbReference type="InterPro" id="IPR052027">
    <property type="entry name" value="PspC"/>
</dbReference>
<dbReference type="GO" id="GO:0005886">
    <property type="term" value="C:plasma membrane"/>
    <property type="evidence" value="ECO:0007669"/>
    <property type="project" value="UniProtKB-SubCell"/>
</dbReference>
<comment type="caution">
    <text evidence="6">The sequence shown here is derived from an EMBL/GenBank/DDBJ whole genome shotgun (WGS) entry which is preliminary data.</text>
</comment>
<keyword evidence="2" id="KW-1003">Cell membrane</keyword>